<dbReference type="CDD" id="cd02023">
    <property type="entry name" value="UMPK"/>
    <property type="match status" value="1"/>
</dbReference>
<dbReference type="RefSeq" id="XP_035872261.1">
    <property type="nucleotide sequence ID" value="XM_036016368.1"/>
</dbReference>
<evidence type="ECO:0000313" key="13">
    <source>
        <dbReference type="RefSeq" id="XP_035872261.1"/>
    </source>
</evidence>
<reference evidence="13" key="1">
    <citation type="submission" date="2025-08" db="UniProtKB">
        <authorList>
            <consortium name="RefSeq"/>
        </authorList>
    </citation>
    <scope>IDENTIFICATION</scope>
    <source>
        <tissue evidence="13">Muscle</tissue>
    </source>
</reference>
<comment type="pathway">
    <text evidence="2">Pyrimidine metabolism; CTP biosynthesis via salvage pathway; CTP from cytidine: step 1/3.</text>
</comment>
<dbReference type="PRINTS" id="PR00988">
    <property type="entry name" value="URIDINKINASE"/>
</dbReference>
<evidence type="ECO:0000256" key="8">
    <source>
        <dbReference type="ARBA" id="ARBA00022840"/>
    </source>
</evidence>
<comment type="catalytic activity">
    <reaction evidence="9">
        <text>cytidine + ATP = CMP + ADP + H(+)</text>
        <dbReference type="Rhea" id="RHEA:24674"/>
        <dbReference type="ChEBI" id="CHEBI:15378"/>
        <dbReference type="ChEBI" id="CHEBI:17562"/>
        <dbReference type="ChEBI" id="CHEBI:30616"/>
        <dbReference type="ChEBI" id="CHEBI:60377"/>
        <dbReference type="ChEBI" id="CHEBI:456216"/>
        <dbReference type="EC" id="2.7.1.48"/>
    </reaction>
</comment>
<evidence type="ECO:0000256" key="7">
    <source>
        <dbReference type="ARBA" id="ARBA00022777"/>
    </source>
</evidence>
<dbReference type="FunFam" id="3.40.50.300:FF:000297">
    <property type="entry name" value="Uridine-cytidine kinase 2"/>
    <property type="match status" value="1"/>
</dbReference>
<dbReference type="Proteomes" id="UP000504628">
    <property type="component" value="Chromosome X"/>
</dbReference>
<dbReference type="NCBIfam" id="NF004018">
    <property type="entry name" value="PRK05480.1"/>
    <property type="match status" value="1"/>
</dbReference>
<keyword evidence="7" id="KW-0418">Kinase</keyword>
<evidence type="ECO:0000256" key="5">
    <source>
        <dbReference type="ARBA" id="ARBA00022679"/>
    </source>
</evidence>
<evidence type="ECO:0000256" key="4">
    <source>
        <dbReference type="ARBA" id="ARBA00012137"/>
    </source>
</evidence>
<dbReference type="InterPro" id="IPR000764">
    <property type="entry name" value="Uridine_kinase-like"/>
</dbReference>
<evidence type="ECO:0000256" key="6">
    <source>
        <dbReference type="ARBA" id="ARBA00022741"/>
    </source>
</evidence>
<keyword evidence="5" id="KW-0808">Transferase</keyword>
<protein>
    <recommendedName>
        <fullName evidence="4">uridine/cytidine kinase</fullName>
        <ecNumber evidence="4">2.7.1.48</ecNumber>
    </recommendedName>
</protein>
<dbReference type="Gene3D" id="3.40.50.300">
    <property type="entry name" value="P-loop containing nucleotide triphosphate hydrolases"/>
    <property type="match status" value="1"/>
</dbReference>
<dbReference type="InParanoid" id="A0A7E6CZV9"/>
<dbReference type="InterPro" id="IPR027417">
    <property type="entry name" value="P-loop_NTPase"/>
</dbReference>
<gene>
    <name evidence="13" type="primary">LOC114504959</name>
</gene>
<keyword evidence="12" id="KW-1185">Reference proteome</keyword>
<dbReference type="GO" id="GO:0044206">
    <property type="term" value="P:UMP salvage"/>
    <property type="evidence" value="ECO:0007669"/>
    <property type="project" value="UniProtKB-UniPathway"/>
</dbReference>
<dbReference type="GO" id="GO:0005524">
    <property type="term" value="F:ATP binding"/>
    <property type="evidence" value="ECO:0007669"/>
    <property type="project" value="UniProtKB-KW"/>
</dbReference>
<dbReference type="AlphaFoldDB" id="A0A7E6CZV9"/>
<dbReference type="GO" id="GO:0004849">
    <property type="term" value="F:uridine kinase activity"/>
    <property type="evidence" value="ECO:0007669"/>
    <property type="project" value="UniProtKB-EC"/>
</dbReference>
<evidence type="ECO:0000256" key="3">
    <source>
        <dbReference type="ARBA" id="ARBA00005408"/>
    </source>
</evidence>
<evidence type="ECO:0000259" key="11">
    <source>
        <dbReference type="Pfam" id="PF00485"/>
    </source>
</evidence>
<dbReference type="EC" id="2.7.1.48" evidence="4"/>
<dbReference type="KEGG" id="pdic:114504959"/>
<evidence type="ECO:0000256" key="2">
    <source>
        <dbReference type="ARBA" id="ARBA00004784"/>
    </source>
</evidence>
<dbReference type="InterPro" id="IPR006083">
    <property type="entry name" value="PRK/URK"/>
</dbReference>
<evidence type="ECO:0000256" key="1">
    <source>
        <dbReference type="ARBA" id="ARBA00004690"/>
    </source>
</evidence>
<accession>A0A7E6CZV9</accession>
<feature type="domain" description="Phosphoribulokinase/uridine kinase" evidence="11">
    <location>
        <begin position="29"/>
        <end position="223"/>
    </location>
</feature>
<proteinExistence type="inferred from homology"/>
<dbReference type="PANTHER" id="PTHR10285">
    <property type="entry name" value="URIDINE KINASE"/>
    <property type="match status" value="1"/>
</dbReference>
<dbReference type="SUPFAM" id="SSF52540">
    <property type="entry name" value="P-loop containing nucleoside triphosphate hydrolases"/>
    <property type="match status" value="1"/>
</dbReference>
<dbReference type="OrthoDB" id="738517at2759"/>
<dbReference type="Pfam" id="PF00485">
    <property type="entry name" value="PRK"/>
    <property type="match status" value="1"/>
</dbReference>
<evidence type="ECO:0000256" key="9">
    <source>
        <dbReference type="ARBA" id="ARBA00047436"/>
    </source>
</evidence>
<organism evidence="12 13">
    <name type="scientific">Phyllostomus discolor</name>
    <name type="common">pale spear-nosed bat</name>
    <dbReference type="NCBI Taxonomy" id="89673"/>
    <lineage>
        <taxon>Eukaryota</taxon>
        <taxon>Metazoa</taxon>
        <taxon>Chordata</taxon>
        <taxon>Craniata</taxon>
        <taxon>Vertebrata</taxon>
        <taxon>Euteleostomi</taxon>
        <taxon>Mammalia</taxon>
        <taxon>Eutheria</taxon>
        <taxon>Laurasiatheria</taxon>
        <taxon>Chiroptera</taxon>
        <taxon>Yangochiroptera</taxon>
        <taxon>Phyllostomidae</taxon>
        <taxon>Phyllostominae</taxon>
        <taxon>Phyllostomus</taxon>
    </lineage>
</organism>
<name>A0A7E6CZV9_9CHIR</name>
<dbReference type="GeneID" id="114504959"/>
<comment type="pathway">
    <text evidence="1">Pyrimidine metabolism; UMP biosynthesis via salvage pathway; UMP from uridine: step 1/1.</text>
</comment>
<comment type="catalytic activity">
    <reaction evidence="10">
        <text>uridine + ATP = UMP + ADP + H(+)</text>
        <dbReference type="Rhea" id="RHEA:16825"/>
        <dbReference type="ChEBI" id="CHEBI:15378"/>
        <dbReference type="ChEBI" id="CHEBI:16704"/>
        <dbReference type="ChEBI" id="CHEBI:30616"/>
        <dbReference type="ChEBI" id="CHEBI:57865"/>
        <dbReference type="ChEBI" id="CHEBI:456216"/>
        <dbReference type="EC" id="2.7.1.48"/>
    </reaction>
</comment>
<dbReference type="GO" id="GO:0044211">
    <property type="term" value="P:CTP salvage"/>
    <property type="evidence" value="ECO:0007669"/>
    <property type="project" value="UniProtKB-UniPathway"/>
</dbReference>
<evidence type="ECO:0000256" key="10">
    <source>
        <dbReference type="ARBA" id="ARBA00048909"/>
    </source>
</evidence>
<comment type="similarity">
    <text evidence="3">Belongs to the uridine kinase family.</text>
</comment>
<keyword evidence="6" id="KW-0547">Nucleotide-binding</keyword>
<dbReference type="UniPathway" id="UPA00579">
    <property type="reaction ID" value="UER00640"/>
</dbReference>
<keyword evidence="8" id="KW-0067">ATP-binding</keyword>
<dbReference type="UniPathway" id="UPA00574">
    <property type="reaction ID" value="UER00637"/>
</dbReference>
<sequence>MAGNSDGDVDGKPTPLNHKLTNCHSEPFLIGVSGGTASGKSSFCLKLVQLLRQSKMECHQKQLVILSQDNFYRVLTSEQKIEALKGQFNFHHPDAFDNELILNTLKEITKGQTVQIPVYDFVSHSRKEETVTVYPAEVVLFEGSLAFYSQEVRDLFHLKIFLDSDADTRLSRIVLRDISEKGQDLEEILSQYVMFTKRAFEEFCLSTKKYADVIIPRAVDNPVAINLIMQHIQNILNGGLSKQKTNGYLNSYMAECKDQPSESSLWLH</sequence>
<evidence type="ECO:0000313" key="12">
    <source>
        <dbReference type="Proteomes" id="UP000504628"/>
    </source>
</evidence>